<accession>A0AAE3HDU1</accession>
<dbReference type="InterPro" id="IPR003675">
    <property type="entry name" value="Rce1/LyrA-like_dom"/>
</dbReference>
<feature type="transmembrane region" description="Helical" evidence="1">
    <location>
        <begin position="7"/>
        <end position="29"/>
    </location>
</feature>
<feature type="domain" description="CAAX prenyl protease 2/Lysostaphin resistance protein A-like" evidence="2">
    <location>
        <begin position="142"/>
        <end position="228"/>
    </location>
</feature>
<dbReference type="Proteomes" id="UP001205748">
    <property type="component" value="Unassembled WGS sequence"/>
</dbReference>
<dbReference type="Pfam" id="PF02517">
    <property type="entry name" value="Rce1-like"/>
    <property type="match status" value="1"/>
</dbReference>
<evidence type="ECO:0000259" key="2">
    <source>
        <dbReference type="Pfam" id="PF02517"/>
    </source>
</evidence>
<keyword evidence="1" id="KW-0812">Transmembrane</keyword>
<protein>
    <submittedName>
        <fullName evidence="3">CPBP family intramembrane metalloprotease</fullName>
    </submittedName>
</protein>
<feature type="transmembrane region" description="Helical" evidence="1">
    <location>
        <begin position="95"/>
        <end position="119"/>
    </location>
</feature>
<proteinExistence type="predicted"/>
<keyword evidence="3" id="KW-0482">Metalloprotease</keyword>
<dbReference type="RefSeq" id="WP_257530354.1">
    <property type="nucleotide sequence ID" value="NZ_JANKAS010000005.1"/>
</dbReference>
<keyword evidence="3" id="KW-0378">Hydrolase</keyword>
<sequence>MVQGTELLKLLLIVIVIGLPPFLVALKTFREVNPIILGIMSIIYWAGTLYTQQVVPFILIMILIIKEYKNRKGDSGEFTRGQENKPYGIKDFFKIALFTLLLRFPLGIVNFVFMIILQNFGVNIQQQEVVDIFVSSNELLLNIFLFVLIVFMAPINEEFSMRHWLFHKVLTPKTGKIIAAILSSALFTLLHYNVVGIPTFFGLGLFACYIYHKRGFWGAITVHFIFNLSTVFLLMLTKFLIPLA</sequence>
<dbReference type="GO" id="GO:0008237">
    <property type="term" value="F:metallopeptidase activity"/>
    <property type="evidence" value="ECO:0007669"/>
    <property type="project" value="UniProtKB-KW"/>
</dbReference>
<dbReference type="GO" id="GO:0004175">
    <property type="term" value="F:endopeptidase activity"/>
    <property type="evidence" value="ECO:0007669"/>
    <property type="project" value="UniProtKB-ARBA"/>
</dbReference>
<dbReference type="AlphaFoldDB" id="A0AAE3HDU1"/>
<gene>
    <name evidence="3" type="ORF">NSA47_06905</name>
</gene>
<reference evidence="3" key="1">
    <citation type="submission" date="2022-07" db="EMBL/GenBank/DDBJ databases">
        <title>Enhanced cultured diversity of the mouse gut microbiota enables custom-made synthetic communities.</title>
        <authorList>
            <person name="Afrizal A."/>
        </authorList>
    </citation>
    <scope>NUCLEOTIDE SEQUENCE</scope>
    <source>
        <strain evidence="3">DSM 28593</strain>
    </source>
</reference>
<keyword evidence="3" id="KW-0645">Protease</keyword>
<evidence type="ECO:0000313" key="4">
    <source>
        <dbReference type="Proteomes" id="UP001205748"/>
    </source>
</evidence>
<organism evidence="3 4">
    <name type="scientific">Irregularibacter muris</name>
    <dbReference type="NCBI Taxonomy" id="1796619"/>
    <lineage>
        <taxon>Bacteria</taxon>
        <taxon>Bacillati</taxon>
        <taxon>Bacillota</taxon>
        <taxon>Clostridia</taxon>
        <taxon>Eubacteriales</taxon>
        <taxon>Eubacteriaceae</taxon>
        <taxon>Irregularibacter</taxon>
    </lineage>
</organism>
<dbReference type="GO" id="GO:0080120">
    <property type="term" value="P:CAAX-box protein maturation"/>
    <property type="evidence" value="ECO:0007669"/>
    <property type="project" value="UniProtKB-ARBA"/>
</dbReference>
<feature type="transmembrane region" description="Helical" evidence="1">
    <location>
        <begin position="216"/>
        <end position="241"/>
    </location>
</feature>
<keyword evidence="4" id="KW-1185">Reference proteome</keyword>
<feature type="transmembrane region" description="Helical" evidence="1">
    <location>
        <begin position="35"/>
        <end position="65"/>
    </location>
</feature>
<dbReference type="EMBL" id="JANKAS010000005">
    <property type="protein sequence ID" value="MCR1898720.1"/>
    <property type="molecule type" value="Genomic_DNA"/>
</dbReference>
<evidence type="ECO:0000256" key="1">
    <source>
        <dbReference type="SAM" id="Phobius"/>
    </source>
</evidence>
<feature type="transmembrane region" description="Helical" evidence="1">
    <location>
        <begin position="177"/>
        <end position="210"/>
    </location>
</feature>
<name>A0AAE3HDU1_9FIRM</name>
<keyword evidence="1" id="KW-1133">Transmembrane helix</keyword>
<evidence type="ECO:0000313" key="3">
    <source>
        <dbReference type="EMBL" id="MCR1898720.1"/>
    </source>
</evidence>
<feature type="transmembrane region" description="Helical" evidence="1">
    <location>
        <begin position="139"/>
        <end position="156"/>
    </location>
</feature>
<comment type="caution">
    <text evidence="3">The sequence shown here is derived from an EMBL/GenBank/DDBJ whole genome shotgun (WGS) entry which is preliminary data.</text>
</comment>
<keyword evidence="1" id="KW-0472">Membrane</keyword>